<dbReference type="Gene3D" id="3.30.200.20">
    <property type="entry name" value="Phosphorylase Kinase, domain 1"/>
    <property type="match status" value="1"/>
</dbReference>
<keyword evidence="2" id="KW-1185">Reference proteome</keyword>
<accession>A0A2Z6MTV3</accession>
<proteinExistence type="predicted"/>
<dbReference type="OrthoDB" id="1743188at2759"/>
<dbReference type="Proteomes" id="UP000242715">
    <property type="component" value="Unassembled WGS sequence"/>
</dbReference>
<protein>
    <recommendedName>
        <fullName evidence="3">Protein kinase domain-containing protein</fullName>
    </recommendedName>
</protein>
<sequence>MDTTRSTASCFFPSFCYLHQTHVDFSVDHIMFFSKFFSCLQKCLKKHRTVSDDNDDDKDTIDAVNSSSNLLFELHTLQLATNFFSELNQLGRGGFGPVFKVTLLPFY</sequence>
<evidence type="ECO:0000313" key="1">
    <source>
        <dbReference type="EMBL" id="GAU33213.1"/>
    </source>
</evidence>
<gene>
    <name evidence="1" type="ORF">TSUD_144740</name>
</gene>
<dbReference type="AlphaFoldDB" id="A0A2Z6MTV3"/>
<name>A0A2Z6MTV3_TRISU</name>
<dbReference type="SUPFAM" id="SSF56112">
    <property type="entry name" value="Protein kinase-like (PK-like)"/>
    <property type="match status" value="1"/>
</dbReference>
<reference evidence="2" key="1">
    <citation type="journal article" date="2017" name="Front. Plant Sci.">
        <title>Climate Clever Clovers: New Paradigm to Reduce the Environmental Footprint of Ruminants by Breeding Low Methanogenic Forages Utilizing Haplotype Variation.</title>
        <authorList>
            <person name="Kaur P."/>
            <person name="Appels R."/>
            <person name="Bayer P.E."/>
            <person name="Keeble-Gagnere G."/>
            <person name="Wang J."/>
            <person name="Hirakawa H."/>
            <person name="Shirasawa K."/>
            <person name="Vercoe P."/>
            <person name="Stefanova K."/>
            <person name="Durmic Z."/>
            <person name="Nichols P."/>
            <person name="Revell C."/>
            <person name="Isobe S.N."/>
            <person name="Edwards D."/>
            <person name="Erskine W."/>
        </authorList>
    </citation>
    <scope>NUCLEOTIDE SEQUENCE [LARGE SCALE GENOMIC DNA]</scope>
    <source>
        <strain evidence="2">cv. Daliak</strain>
    </source>
</reference>
<evidence type="ECO:0000313" key="2">
    <source>
        <dbReference type="Proteomes" id="UP000242715"/>
    </source>
</evidence>
<dbReference type="InterPro" id="IPR011009">
    <property type="entry name" value="Kinase-like_dom_sf"/>
</dbReference>
<evidence type="ECO:0008006" key="3">
    <source>
        <dbReference type="Google" id="ProtNLM"/>
    </source>
</evidence>
<organism evidence="1 2">
    <name type="scientific">Trifolium subterraneum</name>
    <name type="common">Subterranean clover</name>
    <dbReference type="NCBI Taxonomy" id="3900"/>
    <lineage>
        <taxon>Eukaryota</taxon>
        <taxon>Viridiplantae</taxon>
        <taxon>Streptophyta</taxon>
        <taxon>Embryophyta</taxon>
        <taxon>Tracheophyta</taxon>
        <taxon>Spermatophyta</taxon>
        <taxon>Magnoliopsida</taxon>
        <taxon>eudicotyledons</taxon>
        <taxon>Gunneridae</taxon>
        <taxon>Pentapetalae</taxon>
        <taxon>rosids</taxon>
        <taxon>fabids</taxon>
        <taxon>Fabales</taxon>
        <taxon>Fabaceae</taxon>
        <taxon>Papilionoideae</taxon>
        <taxon>50 kb inversion clade</taxon>
        <taxon>NPAAA clade</taxon>
        <taxon>Hologalegina</taxon>
        <taxon>IRL clade</taxon>
        <taxon>Trifolieae</taxon>
        <taxon>Trifolium</taxon>
    </lineage>
</organism>
<dbReference type="EMBL" id="DF973519">
    <property type="protein sequence ID" value="GAU33213.1"/>
    <property type="molecule type" value="Genomic_DNA"/>
</dbReference>